<comment type="caution">
    <text evidence="2">The sequence shown here is derived from an EMBL/GenBank/DDBJ whole genome shotgun (WGS) entry which is preliminary data.</text>
</comment>
<keyword evidence="3" id="KW-1185">Reference proteome</keyword>
<protein>
    <submittedName>
        <fullName evidence="2">Uncharacterized protein</fullName>
    </submittedName>
</protein>
<sequence length="363" mass="41625">MINDLKRQRVTLLKDFEDYGSEPPAIPFNFSSSLPYSPPSSEEEVEEEQMLTLEEQVQKYKKEREIEMAAIQSVEEEEESTEQFPDVQYLETFINGTGLSSYHGLGGVWEGGNEENGFYERLIGEEKHKITVSCRKRGLGRGGWSKHNPYLKPEYVEFEIEVDPTSIAQRLLKIREQVRKEIEHDLEVIGEWEGILLESWVESVKTGEEMVRLDGKALENDALQTAGQSPLRLGTFDLLLNLSTQHSVYRVLENSPSNSGSTFLKEYYNQRINWFNGPQKYNRAHDFIKGILETSPSISKESSGKTSILDTRMVAEMVLRERSRVAEWRGGEECWGIVLEKRMGMEKEEVEGEVEGEEGDKHT</sequence>
<feature type="region of interest" description="Disordered" evidence="1">
    <location>
        <begin position="20"/>
        <end position="46"/>
    </location>
</feature>
<organism evidence="2 3">
    <name type="scientific">Triparma laevis f. longispina</name>
    <dbReference type="NCBI Taxonomy" id="1714387"/>
    <lineage>
        <taxon>Eukaryota</taxon>
        <taxon>Sar</taxon>
        <taxon>Stramenopiles</taxon>
        <taxon>Ochrophyta</taxon>
        <taxon>Bolidophyceae</taxon>
        <taxon>Parmales</taxon>
        <taxon>Triparmaceae</taxon>
        <taxon>Triparma</taxon>
    </lineage>
</organism>
<proteinExistence type="predicted"/>
<dbReference type="AlphaFoldDB" id="A0A9W7L128"/>
<evidence type="ECO:0000313" key="3">
    <source>
        <dbReference type="Proteomes" id="UP001165122"/>
    </source>
</evidence>
<evidence type="ECO:0000313" key="2">
    <source>
        <dbReference type="EMBL" id="GMI18321.1"/>
    </source>
</evidence>
<dbReference type="EMBL" id="BRXW01000330">
    <property type="protein sequence ID" value="GMI18321.1"/>
    <property type="molecule type" value="Genomic_DNA"/>
</dbReference>
<evidence type="ECO:0000256" key="1">
    <source>
        <dbReference type="SAM" id="MobiDB-lite"/>
    </source>
</evidence>
<accession>A0A9W7L128</accession>
<dbReference type="OrthoDB" id="202710at2759"/>
<gene>
    <name evidence="2" type="ORF">TrLO_g6182</name>
</gene>
<name>A0A9W7L128_9STRA</name>
<dbReference type="Proteomes" id="UP001165122">
    <property type="component" value="Unassembled WGS sequence"/>
</dbReference>
<reference evidence="3" key="1">
    <citation type="journal article" date="2023" name="Commun. Biol.">
        <title>Genome analysis of Parmales, the sister group of diatoms, reveals the evolutionary specialization of diatoms from phago-mixotrophs to photoautotrophs.</title>
        <authorList>
            <person name="Ban H."/>
            <person name="Sato S."/>
            <person name="Yoshikawa S."/>
            <person name="Yamada K."/>
            <person name="Nakamura Y."/>
            <person name="Ichinomiya M."/>
            <person name="Sato N."/>
            <person name="Blanc-Mathieu R."/>
            <person name="Endo H."/>
            <person name="Kuwata A."/>
            <person name="Ogata H."/>
        </authorList>
    </citation>
    <scope>NUCLEOTIDE SEQUENCE [LARGE SCALE GENOMIC DNA]</scope>
    <source>
        <strain evidence="3">NIES 3700</strain>
    </source>
</reference>